<feature type="compositionally biased region" description="Polar residues" evidence="1">
    <location>
        <begin position="391"/>
        <end position="404"/>
    </location>
</feature>
<evidence type="ECO:0000256" key="1">
    <source>
        <dbReference type="SAM" id="MobiDB-lite"/>
    </source>
</evidence>
<comment type="caution">
    <text evidence="2">The sequence shown here is derived from an EMBL/GenBank/DDBJ whole genome shotgun (WGS) entry which is preliminary data.</text>
</comment>
<dbReference type="EMBL" id="QNGE01001587">
    <property type="protein sequence ID" value="KAA3677260.1"/>
    <property type="molecule type" value="Genomic_DNA"/>
</dbReference>
<organism evidence="2 3">
    <name type="scientific">Paragonimus westermani</name>
    <dbReference type="NCBI Taxonomy" id="34504"/>
    <lineage>
        <taxon>Eukaryota</taxon>
        <taxon>Metazoa</taxon>
        <taxon>Spiralia</taxon>
        <taxon>Lophotrochozoa</taxon>
        <taxon>Platyhelminthes</taxon>
        <taxon>Trematoda</taxon>
        <taxon>Digenea</taxon>
        <taxon>Plagiorchiida</taxon>
        <taxon>Troglotremata</taxon>
        <taxon>Troglotrematidae</taxon>
        <taxon>Paragonimus</taxon>
    </lineage>
</organism>
<sequence length="546" mass="61699">MIIAFFQHCPKSRFKIQRHPVHRTSLPFPNEQCHRYDTILEKHSENRLASIVPKSFNAIRKTTKFPKQTLETIPNNHFITQNTDKRTELNERYPLNQLDVLPSARPDLISHPIVAAQTYSLLPINSEATGTVELPPVCRLFSWCPVDVQPDGDCRLAGFYKIKPGEPFHFVKSAFVASVSDNGRSVSTIDGQTYLLHKNINWWIHLADTDKPDMLALPPNLEAAFCCGFPSKQWRCWTQGLYYFLSTAQLSSVESDQKHTLKPAAQHSHPRNVVANSETAEPRTMPNPYDHILSSYRPTVDLDFGNTGVCGHLTMEAAALSEESFQNPASPSASNVTSLSERAVSPVRHNSRKAFRKQTGKYSSKIVQCHSKDNKVSKTDARKPRHHESPTRSPTMTSGTLSSEDSTDLRCDPSSLVKTPGLPIQKRMGVPLHSRKASEPVKNFSLPTAPKQHRRTAPTQDKKITNNVLKERSHPQKNNPLLNNKTVDNKFKIYTADGKIVDTRELEQTRSGRWVIPRLDRRYGQTLQLRKNGILQVSHDSHSMFL</sequence>
<feature type="compositionally biased region" description="Polar residues" evidence="1">
    <location>
        <begin position="324"/>
        <end position="340"/>
    </location>
</feature>
<evidence type="ECO:0000313" key="2">
    <source>
        <dbReference type="EMBL" id="KAA3677260.1"/>
    </source>
</evidence>
<accession>A0A5J4NQ00</accession>
<protein>
    <submittedName>
        <fullName evidence="2">Uncharacterized protein</fullName>
    </submittedName>
</protein>
<keyword evidence="3" id="KW-1185">Reference proteome</keyword>
<proteinExistence type="predicted"/>
<feature type="compositionally biased region" description="Basic residues" evidence="1">
    <location>
        <begin position="349"/>
        <end position="359"/>
    </location>
</feature>
<feature type="compositionally biased region" description="Basic and acidic residues" evidence="1">
    <location>
        <begin position="370"/>
        <end position="390"/>
    </location>
</feature>
<feature type="region of interest" description="Disordered" evidence="1">
    <location>
        <begin position="324"/>
        <end position="459"/>
    </location>
</feature>
<feature type="region of interest" description="Disordered" evidence="1">
    <location>
        <begin position="258"/>
        <end position="288"/>
    </location>
</feature>
<name>A0A5J4NQ00_9TREM</name>
<gene>
    <name evidence="2" type="ORF">DEA37_0012536</name>
</gene>
<dbReference type="Proteomes" id="UP000324629">
    <property type="component" value="Unassembled WGS sequence"/>
</dbReference>
<evidence type="ECO:0000313" key="3">
    <source>
        <dbReference type="Proteomes" id="UP000324629"/>
    </source>
</evidence>
<reference evidence="2 3" key="1">
    <citation type="journal article" date="2019" name="Gigascience">
        <title>Whole-genome sequence of the oriental lung fluke Paragonimus westermani.</title>
        <authorList>
            <person name="Oey H."/>
            <person name="Zakrzewski M."/>
            <person name="Narain K."/>
            <person name="Devi K.R."/>
            <person name="Agatsuma T."/>
            <person name="Nawaratna S."/>
            <person name="Gobert G.N."/>
            <person name="Jones M.K."/>
            <person name="Ragan M.A."/>
            <person name="McManus D.P."/>
            <person name="Krause L."/>
        </authorList>
    </citation>
    <scope>NUCLEOTIDE SEQUENCE [LARGE SCALE GENOMIC DNA]</scope>
    <source>
        <strain evidence="2 3">IND2009</strain>
    </source>
</reference>
<dbReference type="AlphaFoldDB" id="A0A5J4NQ00"/>